<dbReference type="Proteomes" id="UP001314229">
    <property type="component" value="Unassembled WGS sequence"/>
</dbReference>
<evidence type="ECO:0000313" key="3">
    <source>
        <dbReference type="EMBL" id="CAK6962019.1"/>
    </source>
</evidence>
<accession>A0AAV1NR04</accession>
<feature type="coiled-coil region" evidence="1">
    <location>
        <begin position="53"/>
        <end position="80"/>
    </location>
</feature>
<gene>
    <name evidence="3" type="ORF">FSCOSCO3_A018385</name>
</gene>
<feature type="compositionally biased region" description="Basic and acidic residues" evidence="2">
    <location>
        <begin position="209"/>
        <end position="239"/>
    </location>
</feature>
<name>A0AAV1NR04_SCOSC</name>
<evidence type="ECO:0000256" key="2">
    <source>
        <dbReference type="SAM" id="MobiDB-lite"/>
    </source>
</evidence>
<keyword evidence="4" id="KW-1185">Reference proteome</keyword>
<proteinExistence type="predicted"/>
<dbReference type="EMBL" id="CAWUFR010000054">
    <property type="protein sequence ID" value="CAK6962019.1"/>
    <property type="molecule type" value="Genomic_DNA"/>
</dbReference>
<protein>
    <submittedName>
        <fullName evidence="3">Golgin subfamily A member 6-like protein 22</fullName>
    </submittedName>
</protein>
<dbReference type="AlphaFoldDB" id="A0AAV1NR04"/>
<keyword evidence="1" id="KW-0175">Coiled coil</keyword>
<organism evidence="3 4">
    <name type="scientific">Scomber scombrus</name>
    <name type="common">Atlantic mackerel</name>
    <name type="synonym">Scomber vernalis</name>
    <dbReference type="NCBI Taxonomy" id="13677"/>
    <lineage>
        <taxon>Eukaryota</taxon>
        <taxon>Metazoa</taxon>
        <taxon>Chordata</taxon>
        <taxon>Craniata</taxon>
        <taxon>Vertebrata</taxon>
        <taxon>Euteleostomi</taxon>
        <taxon>Actinopterygii</taxon>
        <taxon>Neopterygii</taxon>
        <taxon>Teleostei</taxon>
        <taxon>Neoteleostei</taxon>
        <taxon>Acanthomorphata</taxon>
        <taxon>Pelagiaria</taxon>
        <taxon>Scombriformes</taxon>
        <taxon>Scombridae</taxon>
        <taxon>Scomber</taxon>
    </lineage>
</organism>
<feature type="region of interest" description="Disordered" evidence="2">
    <location>
        <begin position="200"/>
        <end position="239"/>
    </location>
</feature>
<evidence type="ECO:0000313" key="4">
    <source>
        <dbReference type="Proteomes" id="UP001314229"/>
    </source>
</evidence>
<evidence type="ECO:0000256" key="1">
    <source>
        <dbReference type="SAM" id="Coils"/>
    </source>
</evidence>
<sequence>MARRDNRANRDYHRGMEDMRRHMEGEMMEMEDKLKTIAKLMVLKERKTWASEREQLLNDKRMLQRRLSDTEADLNRSNEMMGQSEETSSLNRQLSFLREKHESSKILFQRELKKQRYRAEEEVKKRDEMIVSLQQRVQALEEDTKRTAASANKSSWLDDISEVEALLCEKDKQVNRANAKRIARTRAHIDTLAQLSEAQTALKQSKQQLSEREESHKKELFDREQDLRRQRSEKNTFQKELSEMVESSRKELSVLTENWERRAQRWETEKRELEGTLQSSQQTLVQKEVERTEEIRRLTEENLHLQELLTKKKEKKSFLTSRFKK</sequence>
<reference evidence="3 4" key="1">
    <citation type="submission" date="2024-01" db="EMBL/GenBank/DDBJ databases">
        <authorList>
            <person name="Alioto T."/>
            <person name="Alioto T."/>
            <person name="Gomez Garrido J."/>
        </authorList>
    </citation>
    <scope>NUCLEOTIDE SEQUENCE [LARGE SCALE GENOMIC DNA]</scope>
</reference>
<comment type="caution">
    <text evidence="3">The sequence shown here is derived from an EMBL/GenBank/DDBJ whole genome shotgun (WGS) entry which is preliminary data.</text>
</comment>